<feature type="signal peptide" evidence="2">
    <location>
        <begin position="1"/>
        <end position="22"/>
    </location>
</feature>
<dbReference type="EMBL" id="JAIXCQ010000012">
    <property type="protein sequence ID" value="MCA5894755.1"/>
    <property type="molecule type" value="Genomic_DNA"/>
</dbReference>
<accession>A0ABS7ZLT4</accession>
<comment type="caution">
    <text evidence="3">The sequence shown here is derived from an EMBL/GenBank/DDBJ whole genome shotgun (WGS) entry which is preliminary data.</text>
</comment>
<feature type="chain" id="PRO_5045404265" evidence="2">
    <location>
        <begin position="23"/>
        <end position="168"/>
    </location>
</feature>
<name>A0ABS7ZLT4_9MICO</name>
<keyword evidence="1" id="KW-0472">Membrane</keyword>
<proteinExistence type="predicted"/>
<evidence type="ECO:0000256" key="1">
    <source>
        <dbReference type="SAM" id="Phobius"/>
    </source>
</evidence>
<gene>
    <name evidence="3" type="ORF">LEP48_15555</name>
</gene>
<sequence>MSRRRSVLLTAATALVAGIALAALGVLDPLHAALLVVVVATVTAVWRTLDEGTDPAFPPVPEDRRDGARNDVSELGWATFTRDGAVGNRMRERLRALAAARLAERGVDLDDPGHHDAAARLLGSDVVDGLTSRQPAGRAEVHRWIDAIDLLVPTPPDATPPAHERRHA</sequence>
<keyword evidence="4" id="KW-1185">Reference proteome</keyword>
<organism evidence="3 4">
    <name type="scientific">Isoptericola luteus</name>
    <dbReference type="NCBI Taxonomy" id="2879484"/>
    <lineage>
        <taxon>Bacteria</taxon>
        <taxon>Bacillati</taxon>
        <taxon>Actinomycetota</taxon>
        <taxon>Actinomycetes</taxon>
        <taxon>Micrococcales</taxon>
        <taxon>Promicromonosporaceae</taxon>
        <taxon>Isoptericola</taxon>
    </lineage>
</organism>
<evidence type="ECO:0000313" key="4">
    <source>
        <dbReference type="Proteomes" id="UP001319870"/>
    </source>
</evidence>
<keyword evidence="1" id="KW-0812">Transmembrane</keyword>
<keyword evidence="2" id="KW-0732">Signal</keyword>
<dbReference type="RefSeq" id="WP_225566487.1">
    <property type="nucleotide sequence ID" value="NZ_JAIXCQ010000012.1"/>
</dbReference>
<dbReference type="Proteomes" id="UP001319870">
    <property type="component" value="Unassembled WGS sequence"/>
</dbReference>
<reference evidence="3 4" key="1">
    <citation type="submission" date="2021-09" db="EMBL/GenBank/DDBJ databases">
        <title>Isoptericola luteus sp. nov., a novel bacterium isolated from Harbin, the capital city of Heilongjiang province.</title>
        <authorList>
            <person name="Li J."/>
        </authorList>
    </citation>
    <scope>NUCLEOTIDE SEQUENCE [LARGE SCALE GENOMIC DNA]</scope>
    <source>
        <strain evidence="3 4">NEAU-Y5</strain>
    </source>
</reference>
<protein>
    <submittedName>
        <fullName evidence="3">Uncharacterized protein</fullName>
    </submittedName>
</protein>
<evidence type="ECO:0000313" key="3">
    <source>
        <dbReference type="EMBL" id="MCA5894755.1"/>
    </source>
</evidence>
<evidence type="ECO:0000256" key="2">
    <source>
        <dbReference type="SAM" id="SignalP"/>
    </source>
</evidence>
<keyword evidence="1" id="KW-1133">Transmembrane helix</keyword>
<feature type="transmembrane region" description="Helical" evidence="1">
    <location>
        <begin position="32"/>
        <end position="49"/>
    </location>
</feature>